<protein>
    <submittedName>
        <fullName evidence="2">Uncharacterized protein</fullName>
    </submittedName>
</protein>
<name>A0ABQ2K927_9NOCA</name>
<sequence length="62" mass="6457">MPTRTSPPRTTPPVEETTEPDYPTTHEHDHTTPSIATPADTGATPTPGATTEPATTATDDEG</sequence>
<keyword evidence="3" id="KW-1185">Reference proteome</keyword>
<evidence type="ECO:0000313" key="2">
    <source>
        <dbReference type="EMBL" id="GGN76143.1"/>
    </source>
</evidence>
<feature type="compositionally biased region" description="Low complexity" evidence="1">
    <location>
        <begin position="1"/>
        <end position="23"/>
    </location>
</feature>
<proteinExistence type="predicted"/>
<comment type="caution">
    <text evidence="2">The sequence shown here is derived from an EMBL/GenBank/DDBJ whole genome shotgun (WGS) entry which is preliminary data.</text>
</comment>
<dbReference type="EMBL" id="BMNE01000002">
    <property type="protein sequence ID" value="GGN76143.1"/>
    <property type="molecule type" value="Genomic_DNA"/>
</dbReference>
<feature type="compositionally biased region" description="Low complexity" evidence="1">
    <location>
        <begin position="36"/>
        <end position="62"/>
    </location>
</feature>
<evidence type="ECO:0000313" key="3">
    <source>
        <dbReference type="Proteomes" id="UP000658127"/>
    </source>
</evidence>
<evidence type="ECO:0000256" key="1">
    <source>
        <dbReference type="SAM" id="MobiDB-lite"/>
    </source>
</evidence>
<reference evidence="3" key="1">
    <citation type="journal article" date="2019" name="Int. J. Syst. Evol. Microbiol.">
        <title>The Global Catalogue of Microorganisms (GCM) 10K type strain sequencing project: providing services to taxonomists for standard genome sequencing and annotation.</title>
        <authorList>
            <consortium name="The Broad Institute Genomics Platform"/>
            <consortium name="The Broad Institute Genome Sequencing Center for Infectious Disease"/>
            <person name="Wu L."/>
            <person name="Ma J."/>
        </authorList>
    </citation>
    <scope>NUCLEOTIDE SEQUENCE [LARGE SCALE GENOMIC DNA]</scope>
    <source>
        <strain evidence="3">CGMCC 4.7329</strain>
    </source>
</reference>
<accession>A0ABQ2K927</accession>
<dbReference type="Proteomes" id="UP000658127">
    <property type="component" value="Unassembled WGS sequence"/>
</dbReference>
<feature type="region of interest" description="Disordered" evidence="1">
    <location>
        <begin position="1"/>
        <end position="62"/>
    </location>
</feature>
<gene>
    <name evidence="2" type="ORF">GCM10011610_21180</name>
</gene>
<organism evidence="2 3">
    <name type="scientific">Nocardia rhizosphaerihabitans</name>
    <dbReference type="NCBI Taxonomy" id="1691570"/>
    <lineage>
        <taxon>Bacteria</taxon>
        <taxon>Bacillati</taxon>
        <taxon>Actinomycetota</taxon>
        <taxon>Actinomycetes</taxon>
        <taxon>Mycobacteriales</taxon>
        <taxon>Nocardiaceae</taxon>
        <taxon>Nocardia</taxon>
    </lineage>
</organism>